<dbReference type="Gene3D" id="3.40.50.300">
    <property type="entry name" value="P-loop containing nucleotide triphosphate hydrolases"/>
    <property type="match status" value="1"/>
</dbReference>
<evidence type="ECO:0000256" key="1">
    <source>
        <dbReference type="ARBA" id="ARBA00022448"/>
    </source>
</evidence>
<feature type="domain" description="ABC transporter" evidence="4">
    <location>
        <begin position="2"/>
        <end position="208"/>
    </location>
</feature>
<keyword evidence="6" id="KW-1185">Reference proteome</keyword>
<dbReference type="GO" id="GO:0005524">
    <property type="term" value="F:ATP binding"/>
    <property type="evidence" value="ECO:0007669"/>
    <property type="project" value="UniProtKB-KW"/>
</dbReference>
<dbReference type="PROSITE" id="PS50893">
    <property type="entry name" value="ABC_TRANSPORTER_2"/>
    <property type="match status" value="1"/>
</dbReference>
<dbReference type="PANTHER" id="PTHR42939">
    <property type="entry name" value="ABC TRANSPORTER ATP-BINDING PROTEIN ALBC-RELATED"/>
    <property type="match status" value="1"/>
</dbReference>
<keyword evidence="1" id="KW-0813">Transport</keyword>
<evidence type="ECO:0000256" key="3">
    <source>
        <dbReference type="ARBA" id="ARBA00022840"/>
    </source>
</evidence>
<dbReference type="EMBL" id="FOJG01000002">
    <property type="protein sequence ID" value="SEW51437.1"/>
    <property type="molecule type" value="Genomic_DNA"/>
</dbReference>
<dbReference type="InterPro" id="IPR051782">
    <property type="entry name" value="ABC_Transporter_VariousFunc"/>
</dbReference>
<organism evidence="5 6">
    <name type="scientific">Chitinophaga arvensicola</name>
    <dbReference type="NCBI Taxonomy" id="29529"/>
    <lineage>
        <taxon>Bacteria</taxon>
        <taxon>Pseudomonadati</taxon>
        <taxon>Bacteroidota</taxon>
        <taxon>Chitinophagia</taxon>
        <taxon>Chitinophagales</taxon>
        <taxon>Chitinophagaceae</taxon>
        <taxon>Chitinophaga</taxon>
    </lineage>
</organism>
<keyword evidence="2" id="KW-0547">Nucleotide-binding</keyword>
<gene>
    <name evidence="5" type="ORF">SAMN04488122_4239</name>
</gene>
<dbReference type="PANTHER" id="PTHR42939:SF1">
    <property type="entry name" value="ABC TRANSPORTER ATP-BINDING PROTEIN ALBC-RELATED"/>
    <property type="match status" value="1"/>
</dbReference>
<evidence type="ECO:0000313" key="5">
    <source>
        <dbReference type="EMBL" id="SEW51437.1"/>
    </source>
</evidence>
<evidence type="ECO:0000256" key="2">
    <source>
        <dbReference type="ARBA" id="ARBA00022741"/>
    </source>
</evidence>
<proteinExistence type="predicted"/>
<keyword evidence="3 5" id="KW-0067">ATP-binding</keyword>
<evidence type="ECO:0000313" key="6">
    <source>
        <dbReference type="Proteomes" id="UP000199310"/>
    </source>
</evidence>
<dbReference type="InterPro" id="IPR027417">
    <property type="entry name" value="P-loop_NTPase"/>
</dbReference>
<dbReference type="GO" id="GO:0016887">
    <property type="term" value="F:ATP hydrolysis activity"/>
    <property type="evidence" value="ECO:0007669"/>
    <property type="project" value="InterPro"/>
</dbReference>
<accession>A0A1I0S6Z7</accession>
<dbReference type="RefSeq" id="WP_177192267.1">
    <property type="nucleotide sequence ID" value="NZ_FOJG01000002.1"/>
</dbReference>
<dbReference type="InterPro" id="IPR003593">
    <property type="entry name" value="AAA+_ATPase"/>
</dbReference>
<evidence type="ECO:0000259" key="4">
    <source>
        <dbReference type="PROSITE" id="PS50893"/>
    </source>
</evidence>
<dbReference type="SUPFAM" id="SSF52540">
    <property type="entry name" value="P-loop containing nucleoside triphosphate hydrolases"/>
    <property type="match status" value="1"/>
</dbReference>
<dbReference type="AlphaFoldDB" id="A0A1I0S6Z7"/>
<sequence>MLQMINVRKLYHKQVILDIPSFQLESGIFWLKGANGSGKTTLLKIIAGLIPFEGDVIFHDASLQHQPLSYRQHIGWAEAEPVYPPFMTGNDLVSLYRNIRNTTGNEIAPLLEALQLNNYIDQPVATYSAGTTKKLSLVLSFIGNPALIVLDEPMITLDAEAFSVLCRFIPEKRRQSGTSFLMSSHQAPNAALLQYTSILTVQAGNIVL</sequence>
<dbReference type="STRING" id="29529.SAMN04488122_4239"/>
<dbReference type="SMART" id="SM00382">
    <property type="entry name" value="AAA"/>
    <property type="match status" value="1"/>
</dbReference>
<reference evidence="6" key="1">
    <citation type="submission" date="2016-10" db="EMBL/GenBank/DDBJ databases">
        <authorList>
            <person name="Varghese N."/>
            <person name="Submissions S."/>
        </authorList>
    </citation>
    <scope>NUCLEOTIDE SEQUENCE [LARGE SCALE GENOMIC DNA]</scope>
    <source>
        <strain evidence="6">DSM 3695</strain>
    </source>
</reference>
<dbReference type="Pfam" id="PF00005">
    <property type="entry name" value="ABC_tran"/>
    <property type="match status" value="1"/>
</dbReference>
<name>A0A1I0S6Z7_9BACT</name>
<dbReference type="InterPro" id="IPR003439">
    <property type="entry name" value="ABC_transporter-like_ATP-bd"/>
</dbReference>
<dbReference type="Proteomes" id="UP000199310">
    <property type="component" value="Unassembled WGS sequence"/>
</dbReference>
<protein>
    <submittedName>
        <fullName evidence="5">ABC-2 type transport system ATP-binding protein</fullName>
    </submittedName>
</protein>